<dbReference type="Pfam" id="PF23076">
    <property type="entry name" value="PH_FT_C"/>
    <property type="match status" value="1"/>
</dbReference>
<dbReference type="InterPro" id="IPR057081">
    <property type="entry name" value="PH_N"/>
</dbReference>
<protein>
    <submittedName>
        <fullName evidence="3">Uncharacterized protein</fullName>
    </submittedName>
</protein>
<dbReference type="InterPro" id="IPR057082">
    <property type="entry name" value="PH_C"/>
</dbReference>
<gene>
    <name evidence="3" type="ORF">Cpir12675_004454</name>
</gene>
<reference evidence="3 4" key="1">
    <citation type="journal article" date="2024" name="IMA Fungus">
        <title>IMA Genome - F19 : A genome assembly and annotation guide to empower mycologists, including annotated draft genome sequences of Ceratocystis pirilliformis, Diaporthe australafricana, Fusarium ophioides, Paecilomyces lecythidis, and Sporothrix stenoceras.</title>
        <authorList>
            <person name="Aylward J."/>
            <person name="Wilson A.M."/>
            <person name="Visagie C.M."/>
            <person name="Spraker J."/>
            <person name="Barnes I."/>
            <person name="Buitendag C."/>
            <person name="Ceriani C."/>
            <person name="Del Mar Angel L."/>
            <person name="du Plessis D."/>
            <person name="Fuchs T."/>
            <person name="Gasser K."/>
            <person name="Kramer D."/>
            <person name="Li W."/>
            <person name="Munsamy K."/>
            <person name="Piso A."/>
            <person name="Price J.L."/>
            <person name="Sonnekus B."/>
            <person name="Thomas C."/>
            <person name="van der Nest A."/>
            <person name="van Dijk A."/>
            <person name="van Heerden A."/>
            <person name="van Vuuren N."/>
            <person name="Yilmaz N."/>
            <person name="Duong T.A."/>
            <person name="van der Merwe N.A."/>
            <person name="Wingfield M.J."/>
            <person name="Wingfield B.D."/>
        </authorList>
    </citation>
    <scope>NUCLEOTIDE SEQUENCE [LARGE SCALE GENOMIC DNA]</scope>
    <source>
        <strain evidence="3 4">CMW 12675</strain>
    </source>
</reference>
<comment type="caution">
    <text evidence="3">The sequence shown here is derived from an EMBL/GenBank/DDBJ whole genome shotgun (WGS) entry which is preliminary data.</text>
</comment>
<name>A0ABR3YWD4_9PEZI</name>
<accession>A0ABR3YWD4</accession>
<dbReference type="Proteomes" id="UP001583280">
    <property type="component" value="Unassembled WGS sequence"/>
</dbReference>
<sequence length="493" mass="57090">MEPATEYNKYHDIRLIFGCHIENMHCITVASMLNNLVKHVDLKDGVMYLRVLIDLVNQTASLLYRLGEYVWMYRVHRGPQILPYLQIFLPSLRKTLVDIGDFYRDSRYTKSKRWRCMYHHMTEHVQISLPQRFELYNNFLGALSEFLLQHISLELSKLESLKGCILTLRKGQKIDPPLEPMEELAGPGMAQRWGGDLHWAERIFNMSLHSRTPLKGPMTSLVSDISSSSSKLPLISMGSKVLFRREFNGGCLILTVHIENNSKQLPILTCRNYKNGQAISSVRSLSDINVQRHGDNIGHGLTQPVNSLCVRYFSRSRRRLDKWMILAFNNWEELVLMWTTCHVLKCHSNPKPKMTMEEFQLDGEEELFQGVIIDAKGVYRSLCVLEETKTGGRRLYCAVYEGPNMRCTIWTAFITHVCRSPTWLEQKSDRRVYLKDLQLYIFSNGFDEQAYRRTPGGVFQVDFRSEEACKHFVALLAPQQHAKMLGASQGENW</sequence>
<evidence type="ECO:0000259" key="2">
    <source>
        <dbReference type="Pfam" id="PF23076"/>
    </source>
</evidence>
<evidence type="ECO:0000313" key="4">
    <source>
        <dbReference type="Proteomes" id="UP001583280"/>
    </source>
</evidence>
<organism evidence="3 4">
    <name type="scientific">Ceratocystis pirilliformis</name>
    <dbReference type="NCBI Taxonomy" id="259994"/>
    <lineage>
        <taxon>Eukaryota</taxon>
        <taxon>Fungi</taxon>
        <taxon>Dikarya</taxon>
        <taxon>Ascomycota</taxon>
        <taxon>Pezizomycotina</taxon>
        <taxon>Sordariomycetes</taxon>
        <taxon>Hypocreomycetidae</taxon>
        <taxon>Microascales</taxon>
        <taxon>Ceratocystidaceae</taxon>
        <taxon>Ceratocystis</taxon>
    </lineage>
</organism>
<evidence type="ECO:0000313" key="3">
    <source>
        <dbReference type="EMBL" id="KAL1892686.1"/>
    </source>
</evidence>
<evidence type="ECO:0000259" key="1">
    <source>
        <dbReference type="Pfam" id="PF23074"/>
    </source>
</evidence>
<dbReference type="Pfam" id="PF23074">
    <property type="entry name" value="PH_FT_N"/>
    <property type="match status" value="1"/>
</dbReference>
<feature type="domain" description="PH" evidence="1">
    <location>
        <begin position="235"/>
        <end position="364"/>
    </location>
</feature>
<proteinExistence type="predicted"/>
<dbReference type="EMBL" id="JAWDJO010000126">
    <property type="protein sequence ID" value="KAL1892686.1"/>
    <property type="molecule type" value="Genomic_DNA"/>
</dbReference>
<keyword evidence="4" id="KW-1185">Reference proteome</keyword>
<feature type="domain" description="PH" evidence="2">
    <location>
        <begin position="365"/>
        <end position="477"/>
    </location>
</feature>